<comment type="caution">
    <text evidence="1">The sequence shown here is derived from an EMBL/GenBank/DDBJ whole genome shotgun (WGS) entry which is preliminary data.</text>
</comment>
<dbReference type="Proteomes" id="UP000075583">
    <property type="component" value="Unassembled WGS sequence"/>
</dbReference>
<dbReference type="RefSeq" id="WP_062591921.1">
    <property type="nucleotide sequence ID" value="NZ_LQZQ01000045.1"/>
</dbReference>
<reference evidence="1" key="1">
    <citation type="submission" date="2016-01" db="EMBL/GenBank/DDBJ databases">
        <title>Genome sequencing of Roseivirga ehrenbergii KMM 6017.</title>
        <authorList>
            <person name="Selvaratnam C."/>
            <person name="Thevarajoo S."/>
            <person name="Goh K.M."/>
            <person name="Ee R."/>
            <person name="Chan K.-G."/>
            <person name="Chong C.S."/>
        </authorList>
    </citation>
    <scope>NUCLEOTIDE SEQUENCE [LARGE SCALE GENOMIC DNA]</scope>
    <source>
        <strain evidence="1">KMM 6017</strain>
    </source>
</reference>
<dbReference type="OrthoDB" id="1495339at2"/>
<organism evidence="1 2">
    <name type="scientific">Roseivirga ehrenbergii (strain DSM 102268 / JCM 13514 / KCTC 12282 / NCIMB 14502 / KMM 6017)</name>
    <dbReference type="NCBI Taxonomy" id="279360"/>
    <lineage>
        <taxon>Bacteria</taxon>
        <taxon>Pseudomonadati</taxon>
        <taxon>Bacteroidota</taxon>
        <taxon>Cytophagia</taxon>
        <taxon>Cytophagales</taxon>
        <taxon>Roseivirgaceae</taxon>
        <taxon>Roseivirga</taxon>
    </lineage>
</organism>
<evidence type="ECO:0000313" key="2">
    <source>
        <dbReference type="Proteomes" id="UP000075583"/>
    </source>
</evidence>
<accession>A0A150X7P2</accession>
<dbReference type="EMBL" id="LQZQ01000045">
    <property type="protein sequence ID" value="KYG74682.1"/>
    <property type="molecule type" value="Genomic_DNA"/>
</dbReference>
<keyword evidence="2" id="KW-1185">Reference proteome</keyword>
<gene>
    <name evidence="1" type="ORF">MB14_05615</name>
</gene>
<sequence>MTSLEKKTKKIIQEHSDNSSEIITDLKVWFKNFDVFKKKQKLDLDPYDTLYSFNSCDLILNDKNIVLIGKTKFLGKEKSLTPTIFEFDKDGNEFKPRHVLIENIKDVGNDIEIEFADIKYKDKMTLVIKQVEEEFKEKIEKRATTLYKRNLGSAAKIEHFCS</sequence>
<name>A0A150X7P2_ROSEK</name>
<protein>
    <submittedName>
        <fullName evidence="1">Uncharacterized protein</fullName>
    </submittedName>
</protein>
<dbReference type="AlphaFoldDB" id="A0A150X7P2"/>
<evidence type="ECO:0000313" key="1">
    <source>
        <dbReference type="EMBL" id="KYG74682.1"/>
    </source>
</evidence>
<proteinExistence type="predicted"/>